<dbReference type="InterPro" id="IPR002156">
    <property type="entry name" value="RNaseH_domain"/>
</dbReference>
<reference evidence="2" key="1">
    <citation type="submission" date="2020-01" db="EMBL/GenBank/DDBJ databases">
        <title>Genome sequence of Kobresia littledalei, the first chromosome-level genome in the family Cyperaceae.</title>
        <authorList>
            <person name="Qu G."/>
        </authorList>
    </citation>
    <scope>NUCLEOTIDE SEQUENCE</scope>
    <source>
        <strain evidence="2">C.B.Clarke</strain>
        <tissue evidence="2">Leaf</tissue>
    </source>
</reference>
<dbReference type="SUPFAM" id="SSF53098">
    <property type="entry name" value="Ribonuclease H-like"/>
    <property type="match status" value="1"/>
</dbReference>
<organism evidence="2 3">
    <name type="scientific">Carex littledalei</name>
    <dbReference type="NCBI Taxonomy" id="544730"/>
    <lineage>
        <taxon>Eukaryota</taxon>
        <taxon>Viridiplantae</taxon>
        <taxon>Streptophyta</taxon>
        <taxon>Embryophyta</taxon>
        <taxon>Tracheophyta</taxon>
        <taxon>Spermatophyta</taxon>
        <taxon>Magnoliopsida</taxon>
        <taxon>Liliopsida</taxon>
        <taxon>Poales</taxon>
        <taxon>Cyperaceae</taxon>
        <taxon>Cyperoideae</taxon>
        <taxon>Cariceae</taxon>
        <taxon>Carex</taxon>
        <taxon>Carex subgen. Euthyceras</taxon>
    </lineage>
</organism>
<dbReference type="CDD" id="cd06222">
    <property type="entry name" value="RNase_H_like"/>
    <property type="match status" value="1"/>
</dbReference>
<dbReference type="EMBL" id="SWLB01000002">
    <property type="protein sequence ID" value="KAF3340489.1"/>
    <property type="molecule type" value="Genomic_DNA"/>
</dbReference>
<proteinExistence type="predicted"/>
<dbReference type="InterPro" id="IPR052929">
    <property type="entry name" value="RNase_H-like_EbsB-rel"/>
</dbReference>
<dbReference type="InterPro" id="IPR012337">
    <property type="entry name" value="RNaseH-like_sf"/>
</dbReference>
<gene>
    <name evidence="2" type="ORF">FCM35_KLT09333</name>
</gene>
<name>A0A833RXN4_9POAL</name>
<dbReference type="Gene3D" id="3.30.420.10">
    <property type="entry name" value="Ribonuclease H-like superfamily/Ribonuclease H"/>
    <property type="match status" value="1"/>
</dbReference>
<feature type="domain" description="RNase H type-1" evidence="1">
    <location>
        <begin position="49"/>
        <end position="175"/>
    </location>
</feature>
<dbReference type="GO" id="GO:0003676">
    <property type="term" value="F:nucleic acid binding"/>
    <property type="evidence" value="ECO:0007669"/>
    <property type="project" value="InterPro"/>
</dbReference>
<dbReference type="Proteomes" id="UP000623129">
    <property type="component" value="Unassembled WGS sequence"/>
</dbReference>
<protein>
    <submittedName>
        <fullName evidence="2">RNase H</fullName>
    </submittedName>
</protein>
<comment type="caution">
    <text evidence="2">The sequence shown here is derived from an EMBL/GenBank/DDBJ whole genome shotgun (WGS) entry which is preliminary data.</text>
</comment>
<evidence type="ECO:0000259" key="1">
    <source>
        <dbReference type="Pfam" id="PF13456"/>
    </source>
</evidence>
<dbReference type="PANTHER" id="PTHR47074">
    <property type="entry name" value="BNAC02G40300D PROTEIN"/>
    <property type="match status" value="1"/>
</dbReference>
<dbReference type="GO" id="GO:0004523">
    <property type="term" value="F:RNA-DNA hybrid ribonuclease activity"/>
    <property type="evidence" value="ECO:0007669"/>
    <property type="project" value="InterPro"/>
</dbReference>
<dbReference type="Pfam" id="PF13456">
    <property type="entry name" value="RVT_3"/>
    <property type="match status" value="1"/>
</dbReference>
<dbReference type="AlphaFoldDB" id="A0A833RXN4"/>
<dbReference type="InterPro" id="IPR044730">
    <property type="entry name" value="RNase_H-like_dom_plant"/>
</dbReference>
<evidence type="ECO:0000313" key="2">
    <source>
        <dbReference type="EMBL" id="KAF3340489.1"/>
    </source>
</evidence>
<dbReference type="OrthoDB" id="1040589at2759"/>
<dbReference type="PANTHER" id="PTHR47074:SF11">
    <property type="entry name" value="REVERSE TRANSCRIPTASE-LIKE PROTEIN"/>
    <property type="match status" value="1"/>
</dbReference>
<dbReference type="InterPro" id="IPR036397">
    <property type="entry name" value="RNaseH_sf"/>
</dbReference>
<accession>A0A833RXN4</accession>
<keyword evidence="3" id="KW-1185">Reference proteome</keyword>
<evidence type="ECO:0000313" key="3">
    <source>
        <dbReference type="Proteomes" id="UP000623129"/>
    </source>
</evidence>
<sequence>MKEKNTTPQAILAQAQALSCTGLVSHNIPPRECIEPVLVPRGNMVILMDASWDSTKKTGTAFVLFDEMGRLQYVHTAHIECSDPLQAEATALLQVLNYVKGEVTANSDSKVLVCTDCKVLVNSILQRTVLDLPSWRAAEVVAEGAQLHDTMIGRITLRHVNRKMIPQPHLLANWARTSGYTCSGSVPAHIALHANLNPEIDRDKFKLVQL</sequence>